<dbReference type="InterPro" id="IPR006771">
    <property type="entry name" value="CetA-like"/>
</dbReference>
<sequence length="185" mass="20389">MSRTWKMMCFLVLLSLCLVGFVDAGAEVANNCPVSIWCAIVMGYDPTDQTPVNERLAVSWVSQNPGQVLSSNFADHAQNTSMAMMCTRDPGANKPLVTQLEYTWMRDLGQTYFDVSNVEGEPFADEGFIMTVKDPKTPLFNTCYGAHCEAGDTSCNQVYEKSNDDFQGMRTCSDSVDILLTLCSG</sequence>
<comment type="caution">
    <text evidence="2">The sequence shown here is derived from an EMBL/GenBank/DDBJ whole genome shotgun (WGS) entry which is preliminary data.</text>
</comment>
<gene>
    <name evidence="2" type="ORF">HRR80_001354</name>
</gene>
<dbReference type="SUPFAM" id="SSF49870">
    <property type="entry name" value="Osmotin, thaumatin-like protein"/>
    <property type="match status" value="1"/>
</dbReference>
<organism evidence="2 3">
    <name type="scientific">Exophiala dermatitidis</name>
    <name type="common">Black yeast-like fungus</name>
    <name type="synonym">Wangiella dermatitidis</name>
    <dbReference type="NCBI Taxonomy" id="5970"/>
    <lineage>
        <taxon>Eukaryota</taxon>
        <taxon>Fungi</taxon>
        <taxon>Dikarya</taxon>
        <taxon>Ascomycota</taxon>
        <taxon>Pezizomycotina</taxon>
        <taxon>Eurotiomycetes</taxon>
        <taxon>Chaetothyriomycetidae</taxon>
        <taxon>Chaetothyriales</taxon>
        <taxon>Herpotrichiellaceae</taxon>
        <taxon>Exophiala</taxon>
    </lineage>
</organism>
<dbReference type="EMBL" id="JAJGCB010000002">
    <property type="protein sequence ID" value="KAJ8994646.1"/>
    <property type="molecule type" value="Genomic_DNA"/>
</dbReference>
<dbReference type="PANTHER" id="PTHR36195:SF4">
    <property type="entry name" value="DOMAIN PROTEIN, PUTATIVE (AFU_ORTHOLOGUE AFUA_5G01990)-RELATED"/>
    <property type="match status" value="1"/>
</dbReference>
<dbReference type="PANTHER" id="PTHR36195">
    <property type="entry name" value="DOMAIN PROTEIN, PUTATIVE (AFU_ORTHOLOGUE AFUA_5G01990)-RELATED-RELATED"/>
    <property type="match status" value="1"/>
</dbReference>
<dbReference type="Proteomes" id="UP001161757">
    <property type="component" value="Unassembled WGS sequence"/>
</dbReference>
<evidence type="ECO:0008006" key="4">
    <source>
        <dbReference type="Google" id="ProtNLM"/>
    </source>
</evidence>
<evidence type="ECO:0000313" key="2">
    <source>
        <dbReference type="EMBL" id="KAJ8994646.1"/>
    </source>
</evidence>
<dbReference type="Pfam" id="PF04681">
    <property type="entry name" value="Bys1"/>
    <property type="match status" value="1"/>
</dbReference>
<feature type="signal peptide" evidence="1">
    <location>
        <begin position="1"/>
        <end position="24"/>
    </location>
</feature>
<keyword evidence="1" id="KW-0732">Signal</keyword>
<dbReference type="InterPro" id="IPR037176">
    <property type="entry name" value="Osmotin/thaumatin-like_sf"/>
</dbReference>
<accession>A0AAN6F287</accession>
<evidence type="ECO:0000256" key="1">
    <source>
        <dbReference type="SAM" id="SignalP"/>
    </source>
</evidence>
<dbReference type="AlphaFoldDB" id="A0AAN6F287"/>
<protein>
    <recommendedName>
        <fullName evidence="4">Ig-like domain-containing protein</fullName>
    </recommendedName>
</protein>
<feature type="chain" id="PRO_5042881804" description="Ig-like domain-containing protein" evidence="1">
    <location>
        <begin position="25"/>
        <end position="185"/>
    </location>
</feature>
<proteinExistence type="predicted"/>
<name>A0AAN6F287_EXODE</name>
<reference evidence="2" key="1">
    <citation type="submission" date="2023-01" db="EMBL/GenBank/DDBJ databases">
        <title>Exophiala dermititidis isolated from Cystic Fibrosis Patient.</title>
        <authorList>
            <person name="Kurbessoian T."/>
            <person name="Crocker A."/>
            <person name="Murante D."/>
            <person name="Hogan D.A."/>
            <person name="Stajich J.E."/>
        </authorList>
    </citation>
    <scope>NUCLEOTIDE SEQUENCE</scope>
    <source>
        <strain evidence="2">Ex8</strain>
    </source>
</reference>
<evidence type="ECO:0000313" key="3">
    <source>
        <dbReference type="Proteomes" id="UP001161757"/>
    </source>
</evidence>